<dbReference type="RefSeq" id="WP_047007800.1">
    <property type="nucleotide sequence ID" value="NZ_CP018098.1"/>
</dbReference>
<reference evidence="2 3" key="1">
    <citation type="submission" date="2015-04" db="EMBL/GenBank/DDBJ databases">
        <title>The draft genome sequence of Erythrobacr gangjinensis K7-2.</title>
        <authorList>
            <person name="Zhuang L."/>
            <person name="Liu Y."/>
            <person name="Shao Z."/>
        </authorList>
    </citation>
    <scope>NUCLEOTIDE SEQUENCE [LARGE SCALE GENOMIC DNA]</scope>
    <source>
        <strain evidence="2 3">K7-2</strain>
    </source>
</reference>
<sequence length="167" mass="19161">MGQTNLRASLRKRHSQLKGQRDDLALRIEAVKRDMAKLDELEAELPKLDELIRASELLLKDNDPDFDPDENPPLKPWTHHIPVPFGQCGRRGLKVLKEANAAMSVRQVAQQVLREVGVDEPELETLRRVQNAIESSFRKFDGRTVESSGAYPKQWRSIVKRELKFDP</sequence>
<feature type="coiled-coil region" evidence="1">
    <location>
        <begin position="21"/>
        <end position="58"/>
    </location>
</feature>
<keyword evidence="1" id="KW-0175">Coiled coil</keyword>
<evidence type="ECO:0000313" key="2">
    <source>
        <dbReference type="EMBL" id="KLE31090.1"/>
    </source>
</evidence>
<dbReference type="EMBL" id="LBHC01000003">
    <property type="protein sequence ID" value="KLE31090.1"/>
    <property type="molecule type" value="Genomic_DNA"/>
</dbReference>
<dbReference type="OrthoDB" id="7596204at2"/>
<accession>A0A0G9MK68</accession>
<protein>
    <submittedName>
        <fullName evidence="2">Uncharacterized protein</fullName>
    </submittedName>
</protein>
<comment type="caution">
    <text evidence="2">The sequence shown here is derived from an EMBL/GenBank/DDBJ whole genome shotgun (WGS) entry which is preliminary data.</text>
</comment>
<name>A0A0G9MK68_9SPHN</name>
<evidence type="ECO:0000313" key="3">
    <source>
        <dbReference type="Proteomes" id="UP000053070"/>
    </source>
</evidence>
<proteinExistence type="predicted"/>
<dbReference type="PATRIC" id="fig|502682.8.peg.2587"/>
<organism evidence="2 3">
    <name type="scientific">Aurantiacibacter gangjinensis</name>
    <dbReference type="NCBI Taxonomy" id="502682"/>
    <lineage>
        <taxon>Bacteria</taxon>
        <taxon>Pseudomonadati</taxon>
        <taxon>Pseudomonadota</taxon>
        <taxon>Alphaproteobacteria</taxon>
        <taxon>Sphingomonadales</taxon>
        <taxon>Erythrobacteraceae</taxon>
        <taxon>Aurantiacibacter</taxon>
    </lineage>
</organism>
<gene>
    <name evidence="2" type="ORF">AAW01_12680</name>
</gene>
<dbReference type="Proteomes" id="UP000053070">
    <property type="component" value="Unassembled WGS sequence"/>
</dbReference>
<evidence type="ECO:0000256" key="1">
    <source>
        <dbReference type="SAM" id="Coils"/>
    </source>
</evidence>
<dbReference type="AlphaFoldDB" id="A0A0G9MK68"/>
<keyword evidence="3" id="KW-1185">Reference proteome</keyword>